<dbReference type="Proteomes" id="UP000231293">
    <property type="component" value="Unassembled WGS sequence"/>
</dbReference>
<dbReference type="RefSeq" id="WP_100114190.1">
    <property type="nucleotide sequence ID" value="NZ_MDVB01000117.1"/>
</dbReference>
<accession>A0A2N9WRA8</accession>
<comment type="subcellular location">
    <subcellularLocation>
        <location evidence="5">Cytoplasm</location>
    </subcellularLocation>
</comment>
<dbReference type="UniPathway" id="UPA00254">
    <property type="reaction ID" value="UER00364"/>
</dbReference>
<evidence type="ECO:0000256" key="4">
    <source>
        <dbReference type="ARBA" id="ARBA00049429"/>
    </source>
</evidence>
<reference evidence="7 8" key="1">
    <citation type="journal article" date="2017" name="MBio">
        <title>Type VI secretion-mediated competition in the bee gut microbiome.</title>
        <authorList>
            <person name="Steele M.I."/>
            <person name="Kwong W.K."/>
            <person name="Powell J.E."/>
            <person name="Whiteley M."/>
            <person name="Moran N.A."/>
        </authorList>
    </citation>
    <scope>NUCLEOTIDE SEQUENCE [LARGE SCALE GENOMIC DNA]</scope>
    <source>
        <strain evidence="7 8">App2-2</strain>
    </source>
</reference>
<protein>
    <recommendedName>
        <fullName evidence="5">Arginine deiminase</fullName>
        <shortName evidence="5">ADI</shortName>
        <ecNumber evidence="5">3.5.3.6</ecNumber>
    </recommendedName>
    <alternativeName>
        <fullName evidence="5">Arginine dihydrolase</fullName>
        <shortName evidence="5">AD</shortName>
    </alternativeName>
</protein>
<dbReference type="PANTHER" id="PTHR47271">
    <property type="entry name" value="ARGININE DEIMINASE"/>
    <property type="match status" value="1"/>
</dbReference>
<dbReference type="Gene3D" id="1.10.3930.10">
    <property type="entry name" value="Arginine deiminase"/>
    <property type="match status" value="1"/>
</dbReference>
<evidence type="ECO:0000313" key="7">
    <source>
        <dbReference type="EMBL" id="PIT12397.1"/>
    </source>
</evidence>
<name>A0A2N9WRA8_9NEIS</name>
<dbReference type="Pfam" id="PF02274">
    <property type="entry name" value="ADI"/>
    <property type="match status" value="1"/>
</dbReference>
<comment type="similarity">
    <text evidence="2 5">Belongs to the arginine deiminase family.</text>
</comment>
<dbReference type="EMBL" id="MDVB01000117">
    <property type="protein sequence ID" value="PIT12397.1"/>
    <property type="molecule type" value="Genomic_DNA"/>
</dbReference>
<dbReference type="Gene3D" id="3.75.10.10">
    <property type="entry name" value="L-arginine/glycine Amidinotransferase, Chain A"/>
    <property type="match status" value="1"/>
</dbReference>
<evidence type="ECO:0000256" key="3">
    <source>
        <dbReference type="ARBA" id="ARBA00022801"/>
    </source>
</evidence>
<dbReference type="GO" id="GO:0005737">
    <property type="term" value="C:cytoplasm"/>
    <property type="evidence" value="ECO:0007669"/>
    <property type="project" value="UniProtKB-SubCell"/>
</dbReference>
<dbReference type="EC" id="3.5.3.6" evidence="5"/>
<comment type="pathway">
    <text evidence="1 5">Amino-acid degradation; L-arginine degradation via ADI pathway; carbamoyl phosphate from L-arginine: step 1/2.</text>
</comment>
<dbReference type="AlphaFoldDB" id="A0A2N9WRA8"/>
<proteinExistence type="inferred from homology"/>
<evidence type="ECO:0000256" key="5">
    <source>
        <dbReference type="HAMAP-Rule" id="MF_00242"/>
    </source>
</evidence>
<dbReference type="InterPro" id="IPR003876">
    <property type="entry name" value="Arg_deiminase"/>
</dbReference>
<dbReference type="PRINTS" id="PR01466">
    <property type="entry name" value="ARGDEIMINASE"/>
</dbReference>
<dbReference type="HAMAP" id="MF_00242">
    <property type="entry name" value="Arg_deiminase"/>
    <property type="match status" value="1"/>
</dbReference>
<evidence type="ECO:0000256" key="6">
    <source>
        <dbReference type="PIRSR" id="PIRSR006356-1"/>
    </source>
</evidence>
<evidence type="ECO:0000256" key="1">
    <source>
        <dbReference type="ARBA" id="ARBA00005213"/>
    </source>
</evidence>
<dbReference type="GO" id="GO:0019546">
    <property type="term" value="P:L-arginine deiminase pathway"/>
    <property type="evidence" value="ECO:0007669"/>
    <property type="project" value="TreeGrafter"/>
</dbReference>
<dbReference type="PIRSF" id="PIRSF006356">
    <property type="entry name" value="Arg_deiminase"/>
    <property type="match status" value="1"/>
</dbReference>
<dbReference type="GO" id="GO:0016990">
    <property type="term" value="F:arginine deiminase activity"/>
    <property type="evidence" value="ECO:0007669"/>
    <property type="project" value="UniProtKB-UniRule"/>
</dbReference>
<gene>
    <name evidence="5" type="primary">arcA</name>
    <name evidence="7" type="ORF">BGI32_10710</name>
</gene>
<sequence>MSEKFGVNSECGKLRSVMVCRPNLAHNRLTPSNCHDLLFDDVIWVEKAQRDHDNFVEIMKNRGIYVIDANIALSEVLQNKEHRNWILDRLFVPRNIGAHMLSDVRAWLDELSAESLSAFLFGGITKSDLPFKTSSDLMFNYMNQDDFLISPTPNALFQRDPSCWIYGGVTLNPMYWPARRPETLIMRAIYKFNPYFAGKAKIWWGDTDENLGTLSMEGGDVMPIGNGVVLVGMGERTNPQMVSQLANSICGKEDGATRVIACQMPKSRAAMHLDTVFSMLDYDLFSVFPEVVDQIKCYSLYRSSTEEKITIEEHKGQHFVDVVAEAMGKVTGSQVTRIQTGGNSFQVQREQWDDANNVIMLDRRVCIAYDRDTYTNQIMRDHGVEVLEVDAGELGRGRGGGHCMTCPIIRDSII</sequence>
<keyword evidence="5" id="KW-0963">Cytoplasm</keyword>
<organism evidence="7 8">
    <name type="scientific">Snodgrassella alvi</name>
    <dbReference type="NCBI Taxonomy" id="1196083"/>
    <lineage>
        <taxon>Bacteria</taxon>
        <taxon>Pseudomonadati</taxon>
        <taxon>Pseudomonadota</taxon>
        <taxon>Betaproteobacteria</taxon>
        <taxon>Neisseriales</taxon>
        <taxon>Neisseriaceae</taxon>
        <taxon>Snodgrassella</taxon>
    </lineage>
</organism>
<feature type="active site" description="Amidino-cysteine intermediate" evidence="5 6">
    <location>
        <position position="403"/>
    </location>
</feature>
<dbReference type="SUPFAM" id="SSF55909">
    <property type="entry name" value="Pentein"/>
    <property type="match status" value="1"/>
</dbReference>
<keyword evidence="3 5" id="KW-0378">Hydrolase</keyword>
<dbReference type="NCBIfam" id="NF002381">
    <property type="entry name" value="PRK01388.1"/>
    <property type="match status" value="1"/>
</dbReference>
<evidence type="ECO:0000256" key="2">
    <source>
        <dbReference type="ARBA" id="ARBA00010206"/>
    </source>
</evidence>
<keyword evidence="5" id="KW-0056">Arginine metabolism</keyword>
<comment type="catalytic activity">
    <reaction evidence="4 5">
        <text>L-arginine + H2O = L-citrulline + NH4(+)</text>
        <dbReference type="Rhea" id="RHEA:19597"/>
        <dbReference type="ChEBI" id="CHEBI:15377"/>
        <dbReference type="ChEBI" id="CHEBI:28938"/>
        <dbReference type="ChEBI" id="CHEBI:32682"/>
        <dbReference type="ChEBI" id="CHEBI:57743"/>
        <dbReference type="EC" id="3.5.3.6"/>
    </reaction>
</comment>
<evidence type="ECO:0000313" key="8">
    <source>
        <dbReference type="Proteomes" id="UP000231293"/>
    </source>
</evidence>
<dbReference type="PANTHER" id="PTHR47271:SF2">
    <property type="entry name" value="ARGININE DEIMINASE"/>
    <property type="match status" value="1"/>
</dbReference>
<comment type="caution">
    <text evidence="7">The sequence shown here is derived from an EMBL/GenBank/DDBJ whole genome shotgun (WGS) entry which is preliminary data.</text>
</comment>